<comment type="caution">
    <text evidence="1">The sequence shown here is derived from an EMBL/GenBank/DDBJ whole genome shotgun (WGS) entry which is preliminary data.</text>
</comment>
<dbReference type="Proteomes" id="UP001231649">
    <property type="component" value="Chromosome 4"/>
</dbReference>
<sequence>MPFNSVCRLGCTVHMKTLAVTVLILAAATSAMAIDLVNITGFENINITGFENINVTGFENINITGYLREVGVPLAAKLRKIEEDTDHNPNRIVGGEYSYIEFFPYQVGLIPTTVYGDSVCGGSLLNTQRVLTAAHCWFDGQTQSASFKVVLGSTRLYGNDGVRMETKDVTSHPSFVPPVTNDIAMIKLPYEVEYSSSITPIALPTGSELKDTFVGWYGMASGFGYKRDGESTATEKFLRYVYLPIIPFNQCYPFQNIDPSIYICASGAGGKSTCLGDSGGPIVVNSNGKIVLIGICSFISNAGCEKGFPAVFTRVSAYMKWIKKLL</sequence>
<organism evidence="1 2">
    <name type="scientific">Mythimna loreyi</name>
    <dbReference type="NCBI Taxonomy" id="667449"/>
    <lineage>
        <taxon>Eukaryota</taxon>
        <taxon>Metazoa</taxon>
        <taxon>Ecdysozoa</taxon>
        <taxon>Arthropoda</taxon>
        <taxon>Hexapoda</taxon>
        <taxon>Insecta</taxon>
        <taxon>Pterygota</taxon>
        <taxon>Neoptera</taxon>
        <taxon>Endopterygota</taxon>
        <taxon>Lepidoptera</taxon>
        <taxon>Glossata</taxon>
        <taxon>Ditrysia</taxon>
        <taxon>Noctuoidea</taxon>
        <taxon>Noctuidae</taxon>
        <taxon>Noctuinae</taxon>
        <taxon>Hadenini</taxon>
        <taxon>Mythimna</taxon>
    </lineage>
</organism>
<evidence type="ECO:0000313" key="1">
    <source>
        <dbReference type="EMBL" id="KAJ8716211.1"/>
    </source>
</evidence>
<evidence type="ECO:0000313" key="2">
    <source>
        <dbReference type="Proteomes" id="UP001231649"/>
    </source>
</evidence>
<reference evidence="1" key="1">
    <citation type="submission" date="2023-03" db="EMBL/GenBank/DDBJ databases">
        <title>Chromosome-level genomes of two armyworms, Mythimna separata and Mythimna loreyi, provide insights into the biosynthesis and reception of sex pheromones.</title>
        <authorList>
            <person name="Zhao H."/>
        </authorList>
    </citation>
    <scope>NUCLEOTIDE SEQUENCE</scope>
    <source>
        <strain evidence="1">BeijingLab</strain>
    </source>
</reference>
<protein>
    <submittedName>
        <fullName evidence="1">Uncharacterized protein</fullName>
    </submittedName>
</protein>
<name>A0ACC2QFV0_9NEOP</name>
<accession>A0ACC2QFV0</accession>
<proteinExistence type="predicted"/>
<dbReference type="EMBL" id="CM056780">
    <property type="protein sequence ID" value="KAJ8716211.1"/>
    <property type="molecule type" value="Genomic_DNA"/>
</dbReference>
<keyword evidence="2" id="KW-1185">Reference proteome</keyword>
<gene>
    <name evidence="1" type="ORF">PYW08_013496</name>
</gene>